<comment type="domain">
    <text evidence="14">The Walker A ATP-binding motif also binds Pi and PPi.</text>
</comment>
<evidence type="ECO:0000259" key="15">
    <source>
        <dbReference type="Pfam" id="PF02603"/>
    </source>
</evidence>
<dbReference type="FunFam" id="3.40.50.300:FF:000174">
    <property type="entry name" value="HPr kinase/phosphorylase"/>
    <property type="match status" value="1"/>
</dbReference>
<dbReference type="EC" id="2.7.4.-" evidence="14"/>
<dbReference type="InterPro" id="IPR028979">
    <property type="entry name" value="Ser_kin/Pase_Hpr-like_N_sf"/>
</dbReference>
<comment type="catalytic activity">
    <reaction evidence="1 14">
        <text>[HPr protein]-L-serine + ATP = [HPr protein]-O-phospho-L-serine + ADP + H(+)</text>
        <dbReference type="Rhea" id="RHEA:46600"/>
        <dbReference type="Rhea" id="RHEA-COMP:11602"/>
        <dbReference type="Rhea" id="RHEA-COMP:11603"/>
        <dbReference type="ChEBI" id="CHEBI:15378"/>
        <dbReference type="ChEBI" id="CHEBI:29999"/>
        <dbReference type="ChEBI" id="CHEBI:30616"/>
        <dbReference type="ChEBI" id="CHEBI:83421"/>
        <dbReference type="ChEBI" id="CHEBI:456216"/>
    </reaction>
</comment>
<feature type="active site" description="Proton acceptor; for phosphorylation activity. Proton donor; for dephosphorylation activity" evidence="14">
    <location>
        <position position="181"/>
    </location>
</feature>
<reference evidence="17 18" key="1">
    <citation type="journal article" date="2015" name="Genome Announc.">
        <title>Genomes of Geoalkalibacter ferrihydriticus Z-0531T and Geoalkalibacter subterraneus Red1T, Two Haloalkaliphilic Metal-Reducing Deltaproteobacteria.</title>
        <authorList>
            <person name="Badalamenti J.P."/>
            <person name="Krajmalnik-Brown R."/>
            <person name="Torres C.I."/>
            <person name="Bond D.R."/>
        </authorList>
    </citation>
    <scope>NUCLEOTIDE SEQUENCE [LARGE SCALE GENOMIC DNA]</scope>
    <source>
        <strain evidence="17 18">Red1</strain>
    </source>
</reference>
<dbReference type="PANTHER" id="PTHR30305:SF1">
    <property type="entry name" value="HPR KINASE_PHOSPHORYLASE"/>
    <property type="match status" value="1"/>
</dbReference>
<evidence type="ECO:0000256" key="9">
    <source>
        <dbReference type="ARBA" id="ARBA00022777"/>
    </source>
</evidence>
<dbReference type="EMBL" id="CP010311">
    <property type="protein sequence ID" value="AJF06990.1"/>
    <property type="molecule type" value="Genomic_DNA"/>
</dbReference>
<dbReference type="AlphaFoldDB" id="A0A0B5FS68"/>
<dbReference type="OrthoDB" id="9778803at2"/>
<keyword evidence="6 14" id="KW-0808">Transferase</keyword>
<evidence type="ECO:0000259" key="16">
    <source>
        <dbReference type="Pfam" id="PF07475"/>
    </source>
</evidence>
<comment type="catalytic activity">
    <reaction evidence="13 14">
        <text>[HPr protein]-O-phospho-L-serine + phosphate + H(+) = [HPr protein]-L-serine + diphosphate</text>
        <dbReference type="Rhea" id="RHEA:46604"/>
        <dbReference type="Rhea" id="RHEA-COMP:11602"/>
        <dbReference type="Rhea" id="RHEA-COMP:11603"/>
        <dbReference type="ChEBI" id="CHEBI:15378"/>
        <dbReference type="ChEBI" id="CHEBI:29999"/>
        <dbReference type="ChEBI" id="CHEBI:33019"/>
        <dbReference type="ChEBI" id="CHEBI:43474"/>
        <dbReference type="ChEBI" id="CHEBI:83421"/>
    </reaction>
</comment>
<dbReference type="InterPro" id="IPR011126">
    <property type="entry name" value="Hpr_kin/Pase_Hpr_N"/>
</dbReference>
<dbReference type="PANTHER" id="PTHR30305">
    <property type="entry name" value="PROTEIN YJDM-RELATED"/>
    <property type="match status" value="1"/>
</dbReference>
<comment type="subunit">
    <text evidence="4 14">Homohexamer.</text>
</comment>
<evidence type="ECO:0000256" key="14">
    <source>
        <dbReference type="HAMAP-Rule" id="MF_01249"/>
    </source>
</evidence>
<evidence type="ECO:0000256" key="12">
    <source>
        <dbReference type="ARBA" id="ARBA00023268"/>
    </source>
</evidence>
<feature type="active site" evidence="14">
    <location>
        <position position="163"/>
    </location>
</feature>
<proteinExistence type="inferred from homology"/>
<dbReference type="STRING" id="483547.GSUB_11050"/>
<feature type="domain" description="HPr(Ser) kinase/phosphorylase N-terminal" evidence="15">
    <location>
        <begin position="5"/>
        <end position="131"/>
    </location>
</feature>
<dbReference type="RefSeq" id="WP_040200831.1">
    <property type="nucleotide sequence ID" value="NZ_CP010311.1"/>
</dbReference>
<dbReference type="InterPro" id="IPR011104">
    <property type="entry name" value="Hpr_kin/Pase_C"/>
</dbReference>
<dbReference type="InterPro" id="IPR003755">
    <property type="entry name" value="HPr(Ser)_kin/Pase"/>
</dbReference>
<feature type="active site" evidence="14">
    <location>
        <position position="142"/>
    </location>
</feature>
<dbReference type="GO" id="GO:0000287">
    <property type="term" value="F:magnesium ion binding"/>
    <property type="evidence" value="ECO:0007669"/>
    <property type="project" value="UniProtKB-UniRule"/>
</dbReference>
<dbReference type="KEGG" id="gsb:GSUB_11050"/>
<evidence type="ECO:0000256" key="8">
    <source>
        <dbReference type="ARBA" id="ARBA00022741"/>
    </source>
</evidence>
<evidence type="ECO:0000256" key="2">
    <source>
        <dbReference type="ARBA" id="ARBA00001946"/>
    </source>
</evidence>
<keyword evidence="9 14" id="KW-0418">Kinase</keyword>
<comment type="similarity">
    <text evidence="3 14">Belongs to the HPrK/P family.</text>
</comment>
<dbReference type="NCBIfam" id="TIGR00679">
    <property type="entry name" value="hpr-ser"/>
    <property type="match status" value="1"/>
</dbReference>
<dbReference type="CDD" id="cd01918">
    <property type="entry name" value="HprK_C"/>
    <property type="match status" value="1"/>
</dbReference>
<dbReference type="Proteomes" id="UP000035036">
    <property type="component" value="Chromosome"/>
</dbReference>
<dbReference type="GO" id="GO:0005524">
    <property type="term" value="F:ATP binding"/>
    <property type="evidence" value="ECO:0007669"/>
    <property type="project" value="UniProtKB-UniRule"/>
</dbReference>
<keyword evidence="8 14" id="KW-0547">Nucleotide-binding</keyword>
<dbReference type="GO" id="GO:0000155">
    <property type="term" value="F:phosphorelay sensor kinase activity"/>
    <property type="evidence" value="ECO:0007669"/>
    <property type="project" value="InterPro"/>
</dbReference>
<feature type="domain" description="HPr kinase/phosphorylase C-terminal" evidence="16">
    <location>
        <begin position="134"/>
        <end position="302"/>
    </location>
</feature>
<evidence type="ECO:0000256" key="13">
    <source>
        <dbReference type="ARBA" id="ARBA00047657"/>
    </source>
</evidence>
<feature type="active site" evidence="14">
    <location>
        <position position="247"/>
    </location>
</feature>
<dbReference type="GO" id="GO:0006109">
    <property type="term" value="P:regulation of carbohydrate metabolic process"/>
    <property type="evidence" value="ECO:0007669"/>
    <property type="project" value="UniProtKB-UniRule"/>
</dbReference>
<feature type="binding site" evidence="14">
    <location>
        <begin position="157"/>
        <end position="164"/>
    </location>
    <ligand>
        <name>ATP</name>
        <dbReference type="ChEBI" id="CHEBI:30616"/>
    </ligand>
</feature>
<comment type="cofactor">
    <cofactor evidence="2 14">
        <name>Mg(2+)</name>
        <dbReference type="ChEBI" id="CHEBI:18420"/>
    </cofactor>
</comment>
<feature type="binding site" evidence="14">
    <location>
        <position position="164"/>
    </location>
    <ligand>
        <name>Mg(2+)</name>
        <dbReference type="ChEBI" id="CHEBI:18420"/>
    </ligand>
</feature>
<dbReference type="SUPFAM" id="SSF75138">
    <property type="entry name" value="HprK N-terminal domain-like"/>
    <property type="match status" value="1"/>
</dbReference>
<dbReference type="Gene3D" id="3.40.1390.20">
    <property type="entry name" value="HprK N-terminal domain-like"/>
    <property type="match status" value="1"/>
</dbReference>
<dbReference type="HAMAP" id="MF_01249">
    <property type="entry name" value="HPr_kinase"/>
    <property type="match status" value="1"/>
</dbReference>
<evidence type="ECO:0000313" key="17">
    <source>
        <dbReference type="EMBL" id="AJF06990.1"/>
    </source>
</evidence>
<sequence>MAELSIKELLGEEEAGLDLELLAGEVGLEKRVSMPRIQKPGLALAGYTTNLHPDRIQVLGSTELTYLAQLSPEKAGRNIANICALDVCCFIITKGQDPPETLIKEAAQRGIPLLRTHHQSSIFISLITKFLEERLLPSTITHGVLVDVLGVGVLLMGKSGIGKSECALDLILRGHRLVADDVVKVRSKLPAVLFGEGIDLLHYHMEIRGLGIINIKHLFGVAAIRERKKIDLVIELVEWEADCEYDRLGLEEETLTLLNIPIPLQRVPVRPGRNITTIVEVAARNQLLKEMGYHSAREFQDRLEQRMAETARLHSHTIIGDNLE</sequence>
<dbReference type="Pfam" id="PF07475">
    <property type="entry name" value="Hpr_kinase_C"/>
    <property type="match status" value="1"/>
</dbReference>
<accession>A0A0B5FS68</accession>
<evidence type="ECO:0000256" key="10">
    <source>
        <dbReference type="ARBA" id="ARBA00022840"/>
    </source>
</evidence>
<keyword evidence="18" id="KW-1185">Reference proteome</keyword>
<organism evidence="17 18">
    <name type="scientific">Geoalkalibacter subterraneus</name>
    <dbReference type="NCBI Taxonomy" id="483547"/>
    <lineage>
        <taxon>Bacteria</taxon>
        <taxon>Pseudomonadati</taxon>
        <taxon>Thermodesulfobacteriota</taxon>
        <taxon>Desulfuromonadia</taxon>
        <taxon>Desulfuromonadales</taxon>
        <taxon>Geoalkalibacteraceae</taxon>
        <taxon>Geoalkalibacter</taxon>
    </lineage>
</organism>
<keyword evidence="12 14" id="KW-0511">Multifunctional enzyme</keyword>
<keyword evidence="5 14" id="KW-0723">Serine/threonine-protein kinase</keyword>
<dbReference type="InterPro" id="IPR027417">
    <property type="entry name" value="P-loop_NTPase"/>
</dbReference>
<dbReference type="SUPFAM" id="SSF53795">
    <property type="entry name" value="PEP carboxykinase-like"/>
    <property type="match status" value="1"/>
</dbReference>
<evidence type="ECO:0000256" key="5">
    <source>
        <dbReference type="ARBA" id="ARBA00022527"/>
    </source>
</evidence>
<evidence type="ECO:0000256" key="6">
    <source>
        <dbReference type="ARBA" id="ARBA00022679"/>
    </source>
</evidence>
<comment type="function">
    <text evidence="14">Catalyzes the ATP- as well as the pyrophosphate-dependent phosphorylation of a specific serine residue in HPr, a phosphocarrier protein of the phosphoenolpyruvate-dependent sugar phosphotransferase system (PTS). HprK/P also catalyzes the pyrophosphate-producing, inorganic phosphate-dependent dephosphorylation (phosphorolysis) of seryl-phosphorylated HPr (P-Ser-HPr).</text>
</comment>
<comment type="miscellaneous">
    <text evidence="14">Both phosphorylation and phosphorolysis are carried out by the same active site and suggest a common mechanism for both reactions.</text>
</comment>
<evidence type="ECO:0000256" key="4">
    <source>
        <dbReference type="ARBA" id="ARBA00011643"/>
    </source>
</evidence>
<feature type="binding site" evidence="14">
    <location>
        <position position="206"/>
    </location>
    <ligand>
        <name>Mg(2+)</name>
        <dbReference type="ChEBI" id="CHEBI:18420"/>
    </ligand>
</feature>
<dbReference type="GO" id="GO:0004712">
    <property type="term" value="F:protein serine/threonine/tyrosine kinase activity"/>
    <property type="evidence" value="ECO:0007669"/>
    <property type="project" value="UniProtKB-UniRule"/>
</dbReference>
<dbReference type="Gene3D" id="3.40.50.300">
    <property type="entry name" value="P-loop containing nucleotide triphosphate hydrolases"/>
    <property type="match status" value="1"/>
</dbReference>
<dbReference type="EC" id="2.7.11.-" evidence="14"/>
<keyword evidence="7 14" id="KW-0479">Metal-binding</keyword>
<dbReference type="HOGENOM" id="CLU_052030_0_1_7"/>
<feature type="region of interest" description="Important for the catalytic mechanism of dephosphorylation" evidence="14">
    <location>
        <begin position="268"/>
        <end position="273"/>
    </location>
</feature>
<keyword evidence="11 14" id="KW-0460">Magnesium</keyword>
<evidence type="ECO:0000313" key="18">
    <source>
        <dbReference type="Proteomes" id="UP000035036"/>
    </source>
</evidence>
<evidence type="ECO:0000256" key="3">
    <source>
        <dbReference type="ARBA" id="ARBA00006883"/>
    </source>
</evidence>
<protein>
    <recommendedName>
        <fullName evidence="14">HPr kinase/phosphorylase</fullName>
        <shortName evidence="14">HPrK/P</shortName>
        <ecNumber evidence="14">2.7.11.-</ecNumber>
        <ecNumber evidence="14">2.7.4.-</ecNumber>
    </recommendedName>
    <alternativeName>
        <fullName evidence="14">HPr(Ser) kinase/phosphorylase</fullName>
    </alternativeName>
</protein>
<name>A0A0B5FS68_9BACT</name>
<gene>
    <name evidence="14" type="primary">hprK</name>
    <name evidence="17" type="ORF">GSUB_11050</name>
</gene>
<feature type="region of interest" description="Important for the catalytic mechanism of both phosphorylation and dephosphorylation" evidence="14">
    <location>
        <begin position="205"/>
        <end position="214"/>
    </location>
</feature>
<evidence type="ECO:0000256" key="1">
    <source>
        <dbReference type="ARBA" id="ARBA00001120"/>
    </source>
</evidence>
<dbReference type="Pfam" id="PF02603">
    <property type="entry name" value="Hpr_kinase_N"/>
    <property type="match status" value="1"/>
</dbReference>
<evidence type="ECO:0000256" key="7">
    <source>
        <dbReference type="ARBA" id="ARBA00022723"/>
    </source>
</evidence>
<keyword evidence="10 14" id="KW-0067">ATP-binding</keyword>
<dbReference type="GO" id="GO:0004674">
    <property type="term" value="F:protein serine/threonine kinase activity"/>
    <property type="evidence" value="ECO:0007669"/>
    <property type="project" value="UniProtKB-KW"/>
</dbReference>
<evidence type="ECO:0000256" key="11">
    <source>
        <dbReference type="ARBA" id="ARBA00022842"/>
    </source>
</evidence>